<dbReference type="InterPro" id="IPR011043">
    <property type="entry name" value="Gal_Oxase/kelch_b-propeller"/>
</dbReference>
<evidence type="ECO:0000256" key="4">
    <source>
        <dbReference type="SAM" id="SignalP"/>
    </source>
</evidence>
<comment type="caution">
    <text evidence="6">The sequence shown here is derived from an EMBL/GenBank/DDBJ whole genome shotgun (WGS) entry which is preliminary data.</text>
</comment>
<dbReference type="SUPFAM" id="SSF50044">
    <property type="entry name" value="SH3-domain"/>
    <property type="match status" value="1"/>
</dbReference>
<reference evidence="6" key="1">
    <citation type="journal article" date="2023" name="BMC Genomics">
        <title>Chromosome-level genome assemblies of Cutaneotrichosporon spp. (Trichosporonales, Basidiomycota) reveal imbalanced evolution between nucleotide sequences and chromosome synteny.</title>
        <authorList>
            <person name="Kobayashi Y."/>
            <person name="Kayamori A."/>
            <person name="Aoki K."/>
            <person name="Shiwa Y."/>
            <person name="Matsutani M."/>
            <person name="Fujita N."/>
            <person name="Sugita T."/>
            <person name="Iwasaki W."/>
            <person name="Tanaka N."/>
            <person name="Takashima M."/>
        </authorList>
    </citation>
    <scope>NUCLEOTIDE SEQUENCE</scope>
    <source>
        <strain evidence="6">HIS016</strain>
    </source>
</reference>
<evidence type="ECO:0000256" key="3">
    <source>
        <dbReference type="SAM" id="Phobius"/>
    </source>
</evidence>
<keyword evidence="1 2" id="KW-0728">SH3 domain</keyword>
<dbReference type="InterPro" id="IPR015915">
    <property type="entry name" value="Kelch-typ_b-propeller"/>
</dbReference>
<keyword evidence="3" id="KW-0812">Transmembrane</keyword>
<proteinExistence type="predicted"/>
<keyword evidence="7" id="KW-1185">Reference proteome</keyword>
<keyword evidence="3" id="KW-0472">Membrane</keyword>
<reference evidence="6" key="2">
    <citation type="submission" date="2023-06" db="EMBL/GenBank/DDBJ databases">
        <authorList>
            <person name="Kobayashi Y."/>
            <person name="Kayamori A."/>
            <person name="Aoki K."/>
            <person name="Shiwa Y."/>
            <person name="Fujita N."/>
            <person name="Sugita T."/>
            <person name="Iwasaki W."/>
            <person name="Tanaka N."/>
            <person name="Takashima M."/>
        </authorList>
    </citation>
    <scope>NUCLEOTIDE SEQUENCE</scope>
    <source>
        <strain evidence="6">HIS016</strain>
    </source>
</reference>
<dbReference type="GO" id="GO:1902929">
    <property type="term" value="C:plasma membrane of growing cell tip"/>
    <property type="evidence" value="ECO:0007669"/>
    <property type="project" value="TreeGrafter"/>
</dbReference>
<dbReference type="PANTHER" id="PTHR31778">
    <property type="entry name" value="BUD SITE SELECTION PROTEIN RAX2"/>
    <property type="match status" value="1"/>
</dbReference>
<dbReference type="Pfam" id="PF12768">
    <property type="entry name" value="Rax2"/>
    <property type="match status" value="1"/>
</dbReference>
<evidence type="ECO:0000256" key="1">
    <source>
        <dbReference type="ARBA" id="ARBA00022443"/>
    </source>
</evidence>
<dbReference type="EMBL" id="BTCM01000001">
    <property type="protein sequence ID" value="GMK53956.1"/>
    <property type="molecule type" value="Genomic_DNA"/>
</dbReference>
<dbReference type="SMART" id="SM00326">
    <property type="entry name" value="SH3"/>
    <property type="match status" value="1"/>
</dbReference>
<evidence type="ECO:0000256" key="2">
    <source>
        <dbReference type="PROSITE-ProRule" id="PRU00192"/>
    </source>
</evidence>
<dbReference type="InterPro" id="IPR048266">
    <property type="entry name" value="Rax2-like_second"/>
</dbReference>
<name>A0AAD3TP87_9TREE</name>
<dbReference type="Pfam" id="PF00018">
    <property type="entry name" value="SH3_1"/>
    <property type="match status" value="1"/>
</dbReference>
<evidence type="ECO:0000259" key="5">
    <source>
        <dbReference type="PROSITE" id="PS50002"/>
    </source>
</evidence>
<dbReference type="PROSITE" id="PS50002">
    <property type="entry name" value="SH3"/>
    <property type="match status" value="1"/>
</dbReference>
<dbReference type="InterPro" id="IPR011044">
    <property type="entry name" value="Quino_amine_DH_bsu"/>
</dbReference>
<feature type="chain" id="PRO_5042119731" description="SH3 domain-containing protein" evidence="4">
    <location>
        <begin position="27"/>
        <end position="1460"/>
    </location>
</feature>
<gene>
    <name evidence="6" type="ORF">CspeluHIS016_0105420</name>
</gene>
<dbReference type="PANTHER" id="PTHR31778:SF2">
    <property type="entry name" value="BUD SITE SELECTION PROTEIN RAX2"/>
    <property type="match status" value="1"/>
</dbReference>
<protein>
    <recommendedName>
        <fullName evidence="5">SH3 domain-containing protein</fullName>
    </recommendedName>
</protein>
<feature type="domain" description="SH3" evidence="5">
    <location>
        <begin position="1400"/>
        <end position="1460"/>
    </location>
</feature>
<evidence type="ECO:0000313" key="6">
    <source>
        <dbReference type="EMBL" id="GMK53956.1"/>
    </source>
</evidence>
<dbReference type="Pfam" id="PF20842">
    <property type="entry name" value="Rax2_2"/>
    <property type="match status" value="1"/>
</dbReference>
<dbReference type="InterPro" id="IPR024982">
    <property type="entry name" value="Rax2-like_C"/>
</dbReference>
<dbReference type="Gene3D" id="2.30.30.40">
    <property type="entry name" value="SH3 Domains"/>
    <property type="match status" value="1"/>
</dbReference>
<sequence>MPRNPPIKRLGVFAAAAAIIAPFATAASTPAPSDLPSVDFDKMGHVAFGGAFAGLDWFTPQSPFAVRAADNGTVVSYSATADTLVMRSDDGTMKPIGATNDGGRISAMCWSTEGVLYIGGDFNQIGGIDAASIASYSPSDAKFSAMGAGISGPVETLYCDDANHDVWAGGLFSAPESLGNVARWSAQTSTWTAVPFGGLNGRVRAISSSLDDGSLYFGGEFTTRFGNSSNTTAPGLTSASIAPPNTVTTGDSGYLSPVTIPAQASEFGGLHINAAPATSQGQYSNASSIVCPNAGPWLARDASVATVNILGYSYLKGSGIRMSNGLVDGRGTTSFTVTTIPDNTVLTLKYTDPVTGQAKACSNNCPLSVDPNVHAQDFLFQGGSRALTGFNIVLDSWQGAGAGINYIQLLSDGAYASAVQSNNQGFCGAPDNSVNTIGDWNDANAPSTIPGTEQGYMSSTVPTNTQSDTSITLHPWVGSAGYYKIYLTIPGCNNIGDCTSRTTADVAIFPTEGGTPYTTTINQRVTEDTDVLIYDGLVGASTAGFNPTIRVALPGNPARVGSSNYVVVAAGVQMQLTGLNNATPNATQPITTVIGGSTVVIMPTATVASPSTTATPAFGTAFGVYEYVRSSRNLNAINSLLPNQTETGLTRLGYSLDVNNNQTTARDFQVAAVVPADSLVCVGGSFKTSDWSNIVCVDKGSGIITPLAGQGLNGPVAAAVVVGQYVYVGGQFTGTANGTDQLSRLARYDLGGKKWETVDGGVDGPVTDIVPYKDGLLIVGNFTSVLALNGSTSSGGYALYNTSTSKWSNSGIVYGTAAAAAGSDTDAYVGGRIRGASRNAVNGVASLSSEGGTAHISNLEGVAFSNQGSAPAPNNISRRSQTPRWLARIHRGLAERQASPQAIPYSEEPVLAPASLAGIYWKNSSHSNVVVTILGGNFSQGTGNNLISGVAFQSDGVLSGPPNPVSGVVRALEVGNDMLYIGGSGVNVSNKGSSFLALNLKSNSWKEPMPPTLSAGPNAIVNVNAIKAQPDSDIVIVGGNFVQAGDLPCPVLCQWNAAKTQWTRVGNNAPSAGEVKSLAFGGDKSEVLVAGGSFVIGGKSVYAARYTFNDSGANAAWEPLDGLPGPVQSIVINDRNASNVFAAGFDSSTSKPYLQHWNGATWTEQNSSLLEDGTSIANLAFVPLSKEHDASGTIQKNRMLMATGNVFLAGQGNASSALYDGRQWYPYLVGSSPTGDLGAGSSLFWSESNFSFTLGRYLARGLVVLVAMAIATGLILLIVLLILLVAFCFRRRDRRRPLVQDTYEKDDVRSEVSSTHNLIHSHVQTALEQSFASSQYAHGQHSGSSMAASGAAGVGAGVYGQERAAESSDSQYLDAAAAAEYSRHPDAEEYGVAGSWEGSDEGRETVMRYDFCGPELQSGELSMKAGHRVIILDDEQSDEWWYARDPATGRQGVVPATYVL</sequence>
<dbReference type="Pfam" id="PF20843">
    <property type="entry name" value="Rax2_3"/>
    <property type="match status" value="1"/>
</dbReference>
<feature type="signal peptide" evidence="4">
    <location>
        <begin position="1"/>
        <end position="26"/>
    </location>
</feature>
<dbReference type="SUPFAM" id="SSF50969">
    <property type="entry name" value="YVTN repeat-like/Quinoprotein amine dehydrogenase"/>
    <property type="match status" value="1"/>
</dbReference>
<keyword evidence="3" id="KW-1133">Transmembrane helix</keyword>
<dbReference type="InterPro" id="IPR001452">
    <property type="entry name" value="SH3_domain"/>
</dbReference>
<dbReference type="Gene3D" id="2.120.10.80">
    <property type="entry name" value="Kelch-type beta propeller"/>
    <property type="match status" value="2"/>
</dbReference>
<evidence type="ECO:0000313" key="7">
    <source>
        <dbReference type="Proteomes" id="UP001222932"/>
    </source>
</evidence>
<keyword evidence="4" id="KW-0732">Signal</keyword>
<dbReference type="Proteomes" id="UP001222932">
    <property type="component" value="Unassembled WGS sequence"/>
</dbReference>
<feature type="transmembrane region" description="Helical" evidence="3">
    <location>
        <begin position="1262"/>
        <end position="1289"/>
    </location>
</feature>
<organism evidence="6 7">
    <name type="scientific">Cutaneotrichosporon spelunceum</name>
    <dbReference type="NCBI Taxonomy" id="1672016"/>
    <lineage>
        <taxon>Eukaryota</taxon>
        <taxon>Fungi</taxon>
        <taxon>Dikarya</taxon>
        <taxon>Basidiomycota</taxon>
        <taxon>Agaricomycotina</taxon>
        <taxon>Tremellomycetes</taxon>
        <taxon>Trichosporonales</taxon>
        <taxon>Trichosporonaceae</taxon>
        <taxon>Cutaneotrichosporon</taxon>
    </lineage>
</organism>
<dbReference type="SUPFAM" id="SSF50965">
    <property type="entry name" value="Galactose oxidase, central domain"/>
    <property type="match status" value="2"/>
</dbReference>
<dbReference type="InterPro" id="IPR036028">
    <property type="entry name" value="SH3-like_dom_sf"/>
</dbReference>
<accession>A0AAD3TP87</accession>
<dbReference type="InterPro" id="IPR048265">
    <property type="entry name" value="Rax2-like_third"/>
</dbReference>